<dbReference type="Proteomes" id="UP000218244">
    <property type="component" value="Chromosome"/>
</dbReference>
<reference evidence="1 2" key="1">
    <citation type="submission" date="2016-02" db="EMBL/GenBank/DDBJ databases">
        <title>Corynebacterium glutamicum N24 whole genome sequencing project.</title>
        <authorList>
            <person name="Matsutani M."/>
            <person name="Nangtapong N."/>
            <person name="Yakushi T."/>
            <person name="Matsushita K."/>
        </authorList>
    </citation>
    <scope>NUCLEOTIDE SEQUENCE [LARGE SCALE GENOMIC DNA]</scope>
    <source>
        <strain evidence="1 2">N24</strain>
    </source>
</reference>
<accession>A0A160PM92</accession>
<dbReference type="EMBL" id="AP017369">
    <property type="protein sequence ID" value="BAU94295.1"/>
    <property type="molecule type" value="Genomic_DNA"/>
</dbReference>
<evidence type="ECO:0000313" key="1">
    <source>
        <dbReference type="EMBL" id="BAU94295.1"/>
    </source>
</evidence>
<protein>
    <submittedName>
        <fullName evidence="1">Uncharacterized protein</fullName>
    </submittedName>
</protein>
<proteinExistence type="predicted"/>
<dbReference type="AlphaFoldDB" id="A0A160PM92"/>
<gene>
    <name evidence="1" type="ORF">N24_0033</name>
</gene>
<organism evidence="1 2">
    <name type="scientific">Corynebacterium suranareeae</name>
    <dbReference type="NCBI Taxonomy" id="2506452"/>
    <lineage>
        <taxon>Bacteria</taxon>
        <taxon>Bacillati</taxon>
        <taxon>Actinomycetota</taxon>
        <taxon>Actinomycetes</taxon>
        <taxon>Mycobacteriales</taxon>
        <taxon>Corynebacteriaceae</taxon>
        <taxon>Corynebacterium</taxon>
    </lineage>
</organism>
<keyword evidence="2" id="KW-1185">Reference proteome</keyword>
<sequence length="55" mass="6174">MFMKSFQSLAQQAKQSWSDDAVMVYDAATASYSADINARVRLGLEPTETRTQQND</sequence>
<name>A0A160PM92_9CORY</name>
<dbReference type="KEGG" id="csur:N24_0033"/>
<evidence type="ECO:0000313" key="2">
    <source>
        <dbReference type="Proteomes" id="UP000218244"/>
    </source>
</evidence>